<organism evidence="2 3">
    <name type="scientific">Apibacter muscae</name>
    <dbReference type="NCBI Taxonomy" id="2509004"/>
    <lineage>
        <taxon>Bacteria</taxon>
        <taxon>Pseudomonadati</taxon>
        <taxon>Bacteroidota</taxon>
        <taxon>Flavobacteriia</taxon>
        <taxon>Flavobacteriales</taxon>
        <taxon>Weeksellaceae</taxon>
        <taxon>Apibacter</taxon>
    </lineage>
</organism>
<evidence type="ECO:0000256" key="1">
    <source>
        <dbReference type="SAM" id="Phobius"/>
    </source>
</evidence>
<proteinExistence type="predicted"/>
<dbReference type="EMBL" id="SELH01000026">
    <property type="protein sequence ID" value="TWP26072.1"/>
    <property type="molecule type" value="Genomic_DNA"/>
</dbReference>
<dbReference type="OrthoDB" id="1231193at2"/>
<protein>
    <recommendedName>
        <fullName evidence="4">VCBS repeat-containing protein</fullName>
    </recommendedName>
</protein>
<keyword evidence="1" id="KW-0812">Transmembrane</keyword>
<evidence type="ECO:0000313" key="2">
    <source>
        <dbReference type="EMBL" id="TWP26072.1"/>
    </source>
</evidence>
<comment type="caution">
    <text evidence="2">The sequence shown here is derived from an EMBL/GenBank/DDBJ whole genome shotgun (WGS) entry which is preliminary data.</text>
</comment>
<dbReference type="RefSeq" id="WP_146262770.1">
    <property type="nucleotide sequence ID" value="NZ_SELG01000041.1"/>
</dbReference>
<gene>
    <name evidence="2" type="ORF">ETU09_10220</name>
</gene>
<name>A0A563D7L2_9FLAO</name>
<accession>A0A563D7L2</accession>
<evidence type="ECO:0000313" key="3">
    <source>
        <dbReference type="Proteomes" id="UP000319499"/>
    </source>
</evidence>
<keyword evidence="3" id="KW-1185">Reference proteome</keyword>
<dbReference type="AlphaFoldDB" id="A0A563D7L2"/>
<evidence type="ECO:0008006" key="4">
    <source>
        <dbReference type="Google" id="ProtNLM"/>
    </source>
</evidence>
<feature type="transmembrane region" description="Helical" evidence="1">
    <location>
        <begin position="33"/>
        <end position="53"/>
    </location>
</feature>
<sequence length="338" mass="38906">MEENKEIKTEESTISKKEIDKKTSSKAIIINRWHLILGLCFLVILGLLGYIVFSPKAIEEVKINDDKQNDKVLAVEPEKVKEDSVKVTKVEKKFDEYGEEIDPYTKAYIIANSAYLRTSPDKSNNAVETLHFGEVLYVKDFYENRSGPYVEVYKTKPREGDSYPSRYYIATSTLVEEYSFDEFKKAFSLSPFSKLDSKTKKIILDNDYYDQTRYKPTQNADRATQCVAYGDFDNDGLQDVAVILDNTQRQSSYLLVICTNKVTKEPYVAYSKDFNGYYRINSFKKGAKIFKNSSNLVPSPIDGLILQYGSYNKNALLMDTNTKDYDLYPQYSYGDEEN</sequence>
<reference evidence="2 3" key="1">
    <citation type="submission" date="2019-02" db="EMBL/GenBank/DDBJ databases">
        <title>Apibacter muscae sp. nov.: a novel member of the house fly microbiota.</title>
        <authorList>
            <person name="Park R."/>
        </authorList>
    </citation>
    <scope>NUCLEOTIDE SEQUENCE [LARGE SCALE GENOMIC DNA]</scope>
    <source>
        <strain evidence="2 3">AL1</strain>
    </source>
</reference>
<dbReference type="Proteomes" id="UP000319499">
    <property type="component" value="Unassembled WGS sequence"/>
</dbReference>
<keyword evidence="1" id="KW-0472">Membrane</keyword>
<keyword evidence="1" id="KW-1133">Transmembrane helix</keyword>